<comment type="caution">
    <text evidence="1">The sequence shown here is derived from an EMBL/GenBank/DDBJ whole genome shotgun (WGS) entry which is preliminary data.</text>
</comment>
<sequence length="139" mass="15068">MLQHIFSTLWTTLTIRKSSTVVSRNLGVAVTVYKAKFSVQRLWEEGSDCSFAKRNGCPAIRPLAVCGGIHGFSAAFAPIVGGKTLNLKRAVMSAAILGFAGALPLGRISTKFNGWRHRFHICLPEAARGVNFNIPSNHT</sequence>
<reference evidence="1 2" key="1">
    <citation type="journal article" date="2024" name="Nat. Commun.">
        <title>Phylogenomics reveals the evolutionary origins of lichenization in chlorophyte algae.</title>
        <authorList>
            <person name="Puginier C."/>
            <person name="Libourel C."/>
            <person name="Otte J."/>
            <person name="Skaloud P."/>
            <person name="Haon M."/>
            <person name="Grisel S."/>
            <person name="Petersen M."/>
            <person name="Berrin J.G."/>
            <person name="Delaux P.M."/>
            <person name="Dal Grande F."/>
            <person name="Keller J."/>
        </authorList>
    </citation>
    <scope>NUCLEOTIDE SEQUENCE [LARGE SCALE GENOMIC DNA]</scope>
    <source>
        <strain evidence="1 2">SAG 216-7</strain>
    </source>
</reference>
<evidence type="ECO:0000313" key="2">
    <source>
        <dbReference type="Proteomes" id="UP001491310"/>
    </source>
</evidence>
<proteinExistence type="predicted"/>
<protein>
    <submittedName>
        <fullName evidence="1">Uncharacterized protein</fullName>
    </submittedName>
</protein>
<name>A0ABR2YQ76_9CHLO</name>
<dbReference type="Proteomes" id="UP001491310">
    <property type="component" value="Unassembled WGS sequence"/>
</dbReference>
<keyword evidence="2" id="KW-1185">Reference proteome</keyword>
<evidence type="ECO:0000313" key="1">
    <source>
        <dbReference type="EMBL" id="KAK9909071.1"/>
    </source>
</evidence>
<organism evidence="1 2">
    <name type="scientific">Coccomyxa subellipsoidea</name>
    <dbReference type="NCBI Taxonomy" id="248742"/>
    <lineage>
        <taxon>Eukaryota</taxon>
        <taxon>Viridiplantae</taxon>
        <taxon>Chlorophyta</taxon>
        <taxon>core chlorophytes</taxon>
        <taxon>Trebouxiophyceae</taxon>
        <taxon>Trebouxiophyceae incertae sedis</taxon>
        <taxon>Coccomyxaceae</taxon>
        <taxon>Coccomyxa</taxon>
    </lineage>
</organism>
<gene>
    <name evidence="1" type="ORF">WJX75_006756</name>
</gene>
<dbReference type="EMBL" id="JALJOT010000007">
    <property type="protein sequence ID" value="KAK9909071.1"/>
    <property type="molecule type" value="Genomic_DNA"/>
</dbReference>
<accession>A0ABR2YQ76</accession>